<dbReference type="SUPFAM" id="SSF53697">
    <property type="entry name" value="SIS domain"/>
    <property type="match status" value="1"/>
</dbReference>
<evidence type="ECO:0000313" key="5">
    <source>
        <dbReference type="Proteomes" id="UP000808914"/>
    </source>
</evidence>
<evidence type="ECO:0000256" key="2">
    <source>
        <dbReference type="SAM" id="Phobius"/>
    </source>
</evidence>
<dbReference type="InterPro" id="IPR001347">
    <property type="entry name" value="SIS_dom"/>
</dbReference>
<dbReference type="GO" id="GO:0004360">
    <property type="term" value="F:glutamine-fructose-6-phosphate transaminase (isomerizing) activity"/>
    <property type="evidence" value="ECO:0007669"/>
    <property type="project" value="UniProtKB-EC"/>
</dbReference>
<feature type="domain" description="SIS" evidence="3">
    <location>
        <begin position="33"/>
        <end position="181"/>
    </location>
</feature>
<dbReference type="CDD" id="cd05009">
    <property type="entry name" value="SIS_GlmS_GlmD_2"/>
    <property type="match status" value="1"/>
</dbReference>
<reference evidence="4 5" key="1">
    <citation type="submission" date="2021-01" db="EMBL/GenBank/DDBJ databases">
        <title>Genomic Encyclopedia of Type Strains, Phase IV (KMG-IV): sequencing the most valuable type-strain genomes for metagenomic binning, comparative biology and taxonomic classification.</title>
        <authorList>
            <person name="Goeker M."/>
        </authorList>
    </citation>
    <scope>NUCLEOTIDE SEQUENCE [LARGE SCALE GENOMIC DNA]</scope>
    <source>
        <strain evidence="4 5">DSM 28236</strain>
    </source>
</reference>
<proteinExistence type="predicted"/>
<keyword evidence="2" id="KW-0472">Membrane</keyword>
<dbReference type="InterPro" id="IPR046348">
    <property type="entry name" value="SIS_dom_sf"/>
</dbReference>
<comment type="caution">
    <text evidence="4">The sequence shown here is derived from an EMBL/GenBank/DDBJ whole genome shotgun (WGS) entry which is preliminary data.</text>
</comment>
<sequence>MTVSETITYKEIKSQPEIWKKVISQCPERVERFVNQLQQENADEIFFIGCGTSYYLAQALAFVYSQKLKMRAFALPASEILFHENAYLHGPSKKLFHLISRSGETSEMVAAAKKLKAKGYPVSAVTCRASSSMAQMSDITIAVNEADEESIVMTRSFTSMFITMVYAAEQLAGAVTIDRQIAETAAHTIERCEEKISAFIQNNPIETFVFLGSGMLYGFANEAMLKMKEMTLSNSEAFHPFEYRHGPKSLVSKDVFVTLFASHEACHEELQLMKEIKELHGKAMVIAASGNNRTNLHAELDFEVSHLTNEQAGLIGLVIVQLMGCYLAEQKGLNIDSPRNLTQVVKL</sequence>
<dbReference type="PROSITE" id="PS51464">
    <property type="entry name" value="SIS"/>
    <property type="match status" value="2"/>
</dbReference>
<dbReference type="PANTHER" id="PTHR10937">
    <property type="entry name" value="GLUCOSAMINE--FRUCTOSE-6-PHOSPHATE AMINOTRANSFERASE, ISOMERIZING"/>
    <property type="match status" value="1"/>
</dbReference>
<keyword evidence="2" id="KW-0812">Transmembrane</keyword>
<dbReference type="InterPro" id="IPR035466">
    <property type="entry name" value="GlmS/AgaS_SIS"/>
</dbReference>
<feature type="transmembrane region" description="Helical" evidence="2">
    <location>
        <begin position="45"/>
        <end position="64"/>
    </location>
</feature>
<keyword evidence="2" id="KW-1133">Transmembrane helix</keyword>
<keyword evidence="1" id="KW-0677">Repeat</keyword>
<dbReference type="RefSeq" id="WP_205002104.1">
    <property type="nucleotide sequence ID" value="NZ_JAFBER010000001.1"/>
</dbReference>
<keyword evidence="5" id="KW-1185">Reference proteome</keyword>
<keyword evidence="4" id="KW-0032">Aminotransferase</keyword>
<protein>
    <submittedName>
        <fullName evidence="4">Glucosamine--fructose-6-phosphate aminotransferase (Isomerizing)</fullName>
        <ecNumber evidence="4">2.6.1.16</ecNumber>
    </submittedName>
</protein>
<dbReference type="CDD" id="cd05008">
    <property type="entry name" value="SIS_GlmS_GlmD_1"/>
    <property type="match status" value="1"/>
</dbReference>
<organism evidence="4 5">
    <name type="scientific">Scopulibacillus daqui</name>
    <dbReference type="NCBI Taxonomy" id="1469162"/>
    <lineage>
        <taxon>Bacteria</taxon>
        <taxon>Bacillati</taxon>
        <taxon>Bacillota</taxon>
        <taxon>Bacilli</taxon>
        <taxon>Bacillales</taxon>
        <taxon>Sporolactobacillaceae</taxon>
        <taxon>Scopulibacillus</taxon>
    </lineage>
</organism>
<dbReference type="Gene3D" id="3.40.50.10490">
    <property type="entry name" value="Glucose-6-phosphate isomerase like protein, domain 1"/>
    <property type="match status" value="2"/>
</dbReference>
<gene>
    <name evidence="4" type="ORF">JOD45_000340</name>
</gene>
<dbReference type="EMBL" id="JAFBER010000001">
    <property type="protein sequence ID" value="MBM7644149.1"/>
    <property type="molecule type" value="Genomic_DNA"/>
</dbReference>
<evidence type="ECO:0000259" key="3">
    <source>
        <dbReference type="PROSITE" id="PS51464"/>
    </source>
</evidence>
<dbReference type="InterPro" id="IPR035490">
    <property type="entry name" value="GlmS/FrlB_SIS"/>
</dbReference>
<evidence type="ECO:0000313" key="4">
    <source>
        <dbReference type="EMBL" id="MBM7644149.1"/>
    </source>
</evidence>
<dbReference type="EC" id="2.6.1.16" evidence="4"/>
<name>A0ABS2PXD7_9BACL</name>
<dbReference type="PANTHER" id="PTHR10937:SF4">
    <property type="entry name" value="GLUCOSAMINE-6-PHOSPHATE DEAMINASE"/>
    <property type="match status" value="1"/>
</dbReference>
<dbReference type="Pfam" id="PF01380">
    <property type="entry name" value="SIS"/>
    <property type="match status" value="2"/>
</dbReference>
<accession>A0ABS2PXD7</accession>
<evidence type="ECO:0000256" key="1">
    <source>
        <dbReference type="ARBA" id="ARBA00022737"/>
    </source>
</evidence>
<keyword evidence="4" id="KW-0808">Transferase</keyword>
<dbReference type="Proteomes" id="UP000808914">
    <property type="component" value="Unassembled WGS sequence"/>
</dbReference>
<feature type="domain" description="SIS" evidence="3">
    <location>
        <begin position="196"/>
        <end position="338"/>
    </location>
</feature>